<dbReference type="Proteomes" id="UP000288002">
    <property type="component" value="Unassembled WGS sequence"/>
</dbReference>
<dbReference type="AlphaFoldDB" id="A0AA94JFN1"/>
<protein>
    <submittedName>
        <fullName evidence="1">Uncharacterized protein</fullName>
    </submittedName>
</protein>
<dbReference type="EMBL" id="MKWS01000022">
    <property type="protein sequence ID" value="RVD75029.1"/>
    <property type="molecule type" value="Genomic_DNA"/>
</dbReference>
<proteinExistence type="predicted"/>
<reference evidence="1 2" key="1">
    <citation type="submission" date="2016-10" db="EMBL/GenBank/DDBJ databases">
        <title>Search of new enzymes for the oxidation of sulfur compounds.</title>
        <authorList>
            <person name="Novo A."/>
            <person name="Moreira I.S."/>
            <person name="Castro P.M."/>
        </authorList>
    </citation>
    <scope>NUCLEOTIDE SEQUENCE [LARGE SCALE GENOMIC DNA]</scope>
    <source>
        <strain evidence="1 2">A9</strain>
    </source>
</reference>
<sequence length="573" mass="61039">MFGDQPVLPVVFERQWMFLPVINPGQSAQAVIAVSHLNPVGQGFQQQAPGGIARVSGDQRRAVITEFGFFQQMPVAVIGVGGAPSVEPGFLSDQSGGRVVQSVLFPGLVLDFCQQQLRMVVAILHPGAVGIDLARDQVQVVVILVTGDAPEFVTLGSDLAVSAVAVGAGGAGGQRRLKQSANGVPLLAGHRAVFVARGNPSSQRIVGKTPHAAIGQGFFGQLAEVVPDPLMPTGVRVTDRQQLPTGVVVVIGDQPVGIDRLGDIPLGVAPKCPDRLAAGTAVQETVAILVGRWLVFRRKQRDQPSDFVVAVFGDRPQRILLGDQPSGIVIGLEVLTAIGLDLAHQPRPIVVDVGFFAAVDVVHRHTAVVGPDVTAVHLRERRPVPHATCGFAGALPLPEETRATRQLPLQDDVLIVVVVMLAVTGGIGRFKQALTGVVAVADEGLFGVPVAFAPNLIIDADQMRPLVTQPQRPTRTIVQANNALLMITSNPQAIAIGITDRRQPPGTKVIKPRRAPRQREDQFLRFIPKKNRRARQAVVNRQPLDTGHGKPRAAVLVVDPDHRIAIEDQPMGQ</sequence>
<name>A0AA94JFN1_9PSED</name>
<comment type="caution">
    <text evidence="1">The sequence shown here is derived from an EMBL/GenBank/DDBJ whole genome shotgun (WGS) entry which is preliminary data.</text>
</comment>
<evidence type="ECO:0000313" key="1">
    <source>
        <dbReference type="EMBL" id="RVD75029.1"/>
    </source>
</evidence>
<organism evidence="1 2">
    <name type="scientific">Pseudomonas koreensis</name>
    <dbReference type="NCBI Taxonomy" id="198620"/>
    <lineage>
        <taxon>Bacteria</taxon>
        <taxon>Pseudomonadati</taxon>
        <taxon>Pseudomonadota</taxon>
        <taxon>Gammaproteobacteria</taxon>
        <taxon>Pseudomonadales</taxon>
        <taxon>Pseudomonadaceae</taxon>
        <taxon>Pseudomonas</taxon>
    </lineage>
</organism>
<evidence type="ECO:0000313" key="2">
    <source>
        <dbReference type="Proteomes" id="UP000288002"/>
    </source>
</evidence>
<gene>
    <name evidence="1" type="ORF">A9HBioS_4996</name>
</gene>
<accession>A0AA94JFN1</accession>